<name>A0AAF5PGI6_WUCBA</name>
<dbReference type="AlphaFoldDB" id="A0AAF5PGI6"/>
<dbReference type="PANTHER" id="PTHR23147">
    <property type="entry name" value="SERINE/ARGININE RICH SPLICING FACTOR"/>
    <property type="match status" value="1"/>
</dbReference>
<dbReference type="Gene3D" id="3.30.70.330">
    <property type="match status" value="1"/>
</dbReference>
<proteinExistence type="predicted"/>
<feature type="region of interest" description="Disordered" evidence="2">
    <location>
        <begin position="504"/>
        <end position="591"/>
    </location>
</feature>
<dbReference type="InterPro" id="IPR012677">
    <property type="entry name" value="Nucleotide-bd_a/b_plait_sf"/>
</dbReference>
<dbReference type="WBParaSite" id="mrna-Wban_00233">
    <property type="protein sequence ID" value="mrna-Wban_00233"/>
    <property type="gene ID" value="Wban_00233"/>
</dbReference>
<dbReference type="SMART" id="SM00360">
    <property type="entry name" value="RRM"/>
    <property type="match status" value="1"/>
</dbReference>
<protein>
    <recommendedName>
        <fullName evidence="3">RRM domain-containing protein</fullName>
    </recommendedName>
</protein>
<dbReference type="SUPFAM" id="SSF54928">
    <property type="entry name" value="RNA-binding domain, RBD"/>
    <property type="match status" value="1"/>
</dbReference>
<dbReference type="PROSITE" id="PS50102">
    <property type="entry name" value="RRM"/>
    <property type="match status" value="1"/>
</dbReference>
<evidence type="ECO:0000256" key="2">
    <source>
        <dbReference type="SAM" id="MobiDB-lite"/>
    </source>
</evidence>
<feature type="compositionally biased region" description="Basic and acidic residues" evidence="2">
    <location>
        <begin position="578"/>
        <end position="591"/>
    </location>
</feature>
<evidence type="ECO:0000313" key="5">
    <source>
        <dbReference type="WBParaSite" id="mrna-Wban_00233"/>
    </source>
</evidence>
<evidence type="ECO:0000313" key="4">
    <source>
        <dbReference type="Proteomes" id="UP000093561"/>
    </source>
</evidence>
<dbReference type="Proteomes" id="UP000093561">
    <property type="component" value="Unassembled WGS sequence"/>
</dbReference>
<feature type="region of interest" description="Disordered" evidence="2">
    <location>
        <begin position="393"/>
        <end position="431"/>
    </location>
</feature>
<dbReference type="Pfam" id="PF00076">
    <property type="entry name" value="RRM_1"/>
    <property type="match status" value="1"/>
</dbReference>
<feature type="compositionally biased region" description="Gly residues" evidence="2">
    <location>
        <begin position="523"/>
        <end position="567"/>
    </location>
</feature>
<sequence>MDEVEALRILDQLSHVNIDNPDLANLLKSEVLLDRSLYSLPDCAVRRRFFSIIECFLISLWQKSYFGYKHLDEEVHHVVSVFGILKDVVLEICFGADTVWFGGEQSGLKTNPLNNAIVFLSCCWHAAALAVNICSASEIQDLLKTSTRLIPQHSCLPTALLTQDERCLSTAVALLRMETAEIDTPPQLKAMWLFRHTLFSIAYDYKVILDWLYSELAAVPFVLRFLKMLIKQQRDVDKQQYSSFSCLQCYERNKKTRFVRSKTISSGNGLTLCIRQLHGDLPVTTSYTFSKIEREVCLMVPEPNEEESGDQQIVKCFENLRTSCIRLQNSGDAPFNVMPIIGIVEQLRKAIMESDTRVDSGPGVYIFRRCVSLCHGGMLSRGGAKGLVVLTMSSSGSDRHRSKSHSPRSERSDSRSNTPPRRRSRSRSVDRAAEQLGRLHICNFDESLRKDDLKDAFGKFGDIDNVWLASYPPLFAFVTFKAKEDAVDALKEMNNAYIGRNKIKVATAHPPRKPGERGPPRRYGGGGYRGGGGPRSYGGYGGRGGGYGGGGYGGRSGSSRSYGGGGYRSSYSGSGNGSDRRSGSNRYSDRR</sequence>
<reference evidence="4" key="2">
    <citation type="journal article" date="2016" name="Mol. Ecol.">
        <title>Population genomics of the filarial nematode parasite Wuchereria bancrofti from mosquitoes.</title>
        <authorList>
            <person name="Small S.T."/>
            <person name="Reimer L.J."/>
            <person name="Tisch D.J."/>
            <person name="King C.L."/>
            <person name="Christensen B.M."/>
            <person name="Siba P.M."/>
            <person name="Kazura J.W."/>
            <person name="Serre D."/>
            <person name="Zimmerman P.A."/>
        </authorList>
    </citation>
    <scope>NUCLEOTIDE SEQUENCE</scope>
    <source>
        <strain evidence="4">pt0022</strain>
    </source>
</reference>
<dbReference type="InterPro" id="IPR050907">
    <property type="entry name" value="SRSF"/>
</dbReference>
<dbReference type="InterPro" id="IPR035979">
    <property type="entry name" value="RBD_domain_sf"/>
</dbReference>
<keyword evidence="1" id="KW-0694">RNA-binding</keyword>
<dbReference type="GO" id="GO:0003723">
    <property type="term" value="F:RNA binding"/>
    <property type="evidence" value="ECO:0007669"/>
    <property type="project" value="UniProtKB-UniRule"/>
</dbReference>
<feature type="domain" description="RRM" evidence="3">
    <location>
        <begin position="437"/>
        <end position="510"/>
    </location>
</feature>
<accession>A0AAF5PGI6</accession>
<organism evidence="4 5">
    <name type="scientific">Wuchereria bancrofti</name>
    <dbReference type="NCBI Taxonomy" id="6293"/>
    <lineage>
        <taxon>Eukaryota</taxon>
        <taxon>Metazoa</taxon>
        <taxon>Ecdysozoa</taxon>
        <taxon>Nematoda</taxon>
        <taxon>Chromadorea</taxon>
        <taxon>Rhabditida</taxon>
        <taxon>Spirurina</taxon>
        <taxon>Spiruromorpha</taxon>
        <taxon>Filarioidea</taxon>
        <taxon>Onchocercidae</taxon>
        <taxon>Wuchereria</taxon>
    </lineage>
</organism>
<dbReference type="InterPro" id="IPR000504">
    <property type="entry name" value="RRM_dom"/>
</dbReference>
<reference evidence="5" key="3">
    <citation type="submission" date="2024-02" db="UniProtKB">
        <authorList>
            <consortium name="WormBaseParasite"/>
        </authorList>
    </citation>
    <scope>IDENTIFICATION</scope>
    <source>
        <strain evidence="5">pt0022</strain>
    </source>
</reference>
<evidence type="ECO:0000256" key="1">
    <source>
        <dbReference type="PROSITE-ProRule" id="PRU00176"/>
    </source>
</evidence>
<reference evidence="4" key="1">
    <citation type="submission" date="2015-03" db="EMBL/GenBank/DDBJ databases">
        <title>Wuchereria bancrofti Genome Sequencing Papua New Guinea Strain.</title>
        <authorList>
            <person name="Small S.T."/>
            <person name="Serre D."/>
            <person name="Zimmerman P.A."/>
        </authorList>
    </citation>
    <scope>NUCLEOTIDE SEQUENCE [LARGE SCALE GENOMIC DNA]</scope>
    <source>
        <strain evidence="4">pt0022</strain>
    </source>
</reference>
<evidence type="ECO:0000259" key="3">
    <source>
        <dbReference type="PROSITE" id="PS50102"/>
    </source>
</evidence>